<dbReference type="GeneID" id="66074788"/>
<evidence type="ECO:0000313" key="3">
    <source>
        <dbReference type="Proteomes" id="UP001049176"/>
    </source>
</evidence>
<dbReference type="RefSeq" id="XP_043011376.1">
    <property type="nucleotide sequence ID" value="XM_043150289.1"/>
</dbReference>
<proteinExistence type="predicted"/>
<name>A0A9P7UVV5_9AGAR</name>
<dbReference type="Pfam" id="PF11937">
    <property type="entry name" value="DUF3455"/>
    <property type="match status" value="1"/>
</dbReference>
<gene>
    <name evidence="2" type="ORF">E1B28_005712</name>
</gene>
<dbReference type="KEGG" id="more:E1B28_005712"/>
<reference evidence="2" key="1">
    <citation type="journal article" date="2021" name="Genome Biol. Evol.">
        <title>The assembled and annotated genome of the fairy-ring fungus Marasmius oreades.</title>
        <authorList>
            <person name="Hiltunen M."/>
            <person name="Ament-Velasquez S.L."/>
            <person name="Johannesson H."/>
        </authorList>
    </citation>
    <scope>NUCLEOTIDE SEQUENCE</scope>
    <source>
        <strain evidence="2">03SP1</strain>
    </source>
</reference>
<dbReference type="PANTHER" id="PTHR35567">
    <property type="entry name" value="MALATE DEHYDROGENASE (AFU_ORTHOLOGUE AFUA_2G13800)"/>
    <property type="match status" value="1"/>
</dbReference>
<protein>
    <recommendedName>
        <fullName evidence="4">Malate dehydrogenase</fullName>
    </recommendedName>
</protein>
<feature type="chain" id="PRO_5040264809" description="Malate dehydrogenase" evidence="1">
    <location>
        <begin position="23"/>
        <end position="223"/>
    </location>
</feature>
<evidence type="ECO:0000256" key="1">
    <source>
        <dbReference type="SAM" id="SignalP"/>
    </source>
</evidence>
<feature type="signal peptide" evidence="1">
    <location>
        <begin position="1"/>
        <end position="22"/>
    </location>
</feature>
<evidence type="ECO:0008006" key="4">
    <source>
        <dbReference type="Google" id="ProtNLM"/>
    </source>
</evidence>
<dbReference type="AlphaFoldDB" id="A0A9P7UVV5"/>
<evidence type="ECO:0000313" key="2">
    <source>
        <dbReference type="EMBL" id="KAG7094906.1"/>
    </source>
</evidence>
<keyword evidence="3" id="KW-1185">Reference proteome</keyword>
<dbReference type="InterPro" id="IPR021851">
    <property type="entry name" value="DUF3455"/>
</dbReference>
<sequence>MQLLSFIPLVLVAASFAAPAKPENDFACCKNVSLDDLSGLPAPQQPVRFLLLGVGTQNYTCSSAGTFSSAGAVAKLFDITCISSSPDFSKLTSDTYDLWTKAPPSTSAADAIRRRVDVRYPFGDHYFIASPSGTGISPKWDATSGAFNGNTQAFMIGAKSASVAAPTGSADVDWLYMTKVDGSLADEIYRTDTRGGQPLPSCTPGQSATVKYTALYYFTGGSV</sequence>
<dbReference type="Proteomes" id="UP001049176">
    <property type="component" value="Chromosome 3"/>
</dbReference>
<keyword evidence="1" id="KW-0732">Signal</keyword>
<dbReference type="PANTHER" id="PTHR35567:SF1">
    <property type="entry name" value="CONSERVED FUNGAL PROTEIN (AFU_ORTHOLOGUE AFUA_1G14230)"/>
    <property type="match status" value="1"/>
</dbReference>
<accession>A0A9P7UVV5</accession>
<dbReference type="OrthoDB" id="1859733at2759"/>
<dbReference type="EMBL" id="CM032183">
    <property type="protein sequence ID" value="KAG7094906.1"/>
    <property type="molecule type" value="Genomic_DNA"/>
</dbReference>
<comment type="caution">
    <text evidence="2">The sequence shown here is derived from an EMBL/GenBank/DDBJ whole genome shotgun (WGS) entry which is preliminary data.</text>
</comment>
<organism evidence="2 3">
    <name type="scientific">Marasmius oreades</name>
    <name type="common">fairy-ring Marasmius</name>
    <dbReference type="NCBI Taxonomy" id="181124"/>
    <lineage>
        <taxon>Eukaryota</taxon>
        <taxon>Fungi</taxon>
        <taxon>Dikarya</taxon>
        <taxon>Basidiomycota</taxon>
        <taxon>Agaricomycotina</taxon>
        <taxon>Agaricomycetes</taxon>
        <taxon>Agaricomycetidae</taxon>
        <taxon>Agaricales</taxon>
        <taxon>Marasmiineae</taxon>
        <taxon>Marasmiaceae</taxon>
        <taxon>Marasmius</taxon>
    </lineage>
</organism>